<dbReference type="PANTHER" id="PTHR18964">
    <property type="entry name" value="ROK (REPRESSOR, ORF, KINASE) FAMILY"/>
    <property type="match status" value="1"/>
</dbReference>
<organism evidence="2 3">
    <name type="scientific">Bifidobacterium ruminantium</name>
    <dbReference type="NCBI Taxonomy" id="78346"/>
    <lineage>
        <taxon>Bacteria</taxon>
        <taxon>Bacillati</taxon>
        <taxon>Actinomycetota</taxon>
        <taxon>Actinomycetes</taxon>
        <taxon>Bifidobacteriales</taxon>
        <taxon>Bifidobacteriaceae</taxon>
        <taxon>Bifidobacterium</taxon>
    </lineage>
</organism>
<proteinExistence type="inferred from homology"/>
<dbReference type="InterPro" id="IPR043129">
    <property type="entry name" value="ATPase_NBD"/>
</dbReference>
<dbReference type="AlphaFoldDB" id="A0A087CTZ5"/>
<reference evidence="2 3" key="1">
    <citation type="submission" date="2014-03" db="EMBL/GenBank/DDBJ databases">
        <title>Genomics of Bifidobacteria.</title>
        <authorList>
            <person name="Ventura M."/>
            <person name="Milani C."/>
            <person name="Lugli G.A."/>
        </authorList>
    </citation>
    <scope>NUCLEOTIDE SEQUENCE [LARGE SCALE GENOMIC DNA]</scope>
    <source>
        <strain evidence="2 3">LMG 21811</strain>
    </source>
</reference>
<dbReference type="SUPFAM" id="SSF46785">
    <property type="entry name" value="Winged helix' DNA-binding domain"/>
    <property type="match status" value="1"/>
</dbReference>
<dbReference type="RefSeq" id="WP_026646763.1">
    <property type="nucleotide sequence ID" value="NZ_JGZL01000013.1"/>
</dbReference>
<evidence type="ECO:0000313" key="2">
    <source>
        <dbReference type="EMBL" id="KFI86745.1"/>
    </source>
</evidence>
<dbReference type="Gene3D" id="3.30.420.40">
    <property type="match status" value="2"/>
</dbReference>
<dbReference type="InterPro" id="IPR036390">
    <property type="entry name" value="WH_DNA-bd_sf"/>
</dbReference>
<dbReference type="STRING" id="78346.BRUM_1659"/>
<dbReference type="InterPro" id="IPR000600">
    <property type="entry name" value="ROK"/>
</dbReference>
<keyword evidence="3" id="KW-1185">Reference proteome</keyword>
<evidence type="ECO:0000256" key="1">
    <source>
        <dbReference type="ARBA" id="ARBA00006479"/>
    </source>
</evidence>
<name>A0A087CTZ5_BIFRU</name>
<comment type="similarity">
    <text evidence="1">Belongs to the ROK (NagC/XylR) family.</text>
</comment>
<comment type="caution">
    <text evidence="2">The sequence shown here is derived from an EMBL/GenBank/DDBJ whole genome shotgun (WGS) entry which is preliminary data.</text>
</comment>
<accession>A0A087CTZ5</accession>
<evidence type="ECO:0000313" key="3">
    <source>
        <dbReference type="Proteomes" id="UP000029078"/>
    </source>
</evidence>
<dbReference type="Gene3D" id="1.10.10.10">
    <property type="entry name" value="Winged helix-like DNA-binding domain superfamily/Winged helix DNA-binding domain"/>
    <property type="match status" value="1"/>
</dbReference>
<dbReference type="SUPFAM" id="SSF53067">
    <property type="entry name" value="Actin-like ATPase domain"/>
    <property type="match status" value="1"/>
</dbReference>
<dbReference type="Pfam" id="PF00480">
    <property type="entry name" value="ROK"/>
    <property type="match status" value="1"/>
</dbReference>
<dbReference type="Proteomes" id="UP000029078">
    <property type="component" value="Unassembled WGS sequence"/>
</dbReference>
<dbReference type="PANTHER" id="PTHR18964:SF149">
    <property type="entry name" value="BIFUNCTIONAL UDP-N-ACETYLGLUCOSAMINE 2-EPIMERASE_N-ACETYLMANNOSAMINE KINASE"/>
    <property type="match status" value="1"/>
</dbReference>
<gene>
    <name evidence="2" type="ORF">BRUM_1659</name>
</gene>
<dbReference type="eggNOG" id="COG1940">
    <property type="taxonomic scope" value="Bacteria"/>
</dbReference>
<sequence length="403" mass="42883">MTTVTESPIPQWFEGSEYTHKIAASIMKYGPISRITLAQILGLSQGAVSRITSDLIYAGVIEETPMAPGQTGKLPEGFVQKENSERRGRPQTGLRIIKDARTFIGMKINATHISAVAVNAIGQIVTGCHDLPLEETSPDNVIAVVKQLTTDCSDEAVMAGLPRPCAVGISLGGHIIDDASVTFAPFLHWSRPVEFSKMVHAATGLPAGIYNDIDSLLVDACWFGSGVGLNSFAVLTFGAGVGYSLSVNGDLASCPDKSYGLVGHILVDPDGPRCISGHKGCAQCLSDNSIATEYSNMIGHPVTFEEFAADARASKTQATNLVNRTCFRLGTMIAAIANLAMPDKIMIAGESSFIAKLGVDDLRNGITMYRHSQAAPVDFEIAEHDWALWAKAAAAQAIRQYVG</sequence>
<dbReference type="eggNOG" id="COG1846">
    <property type="taxonomic scope" value="Bacteria"/>
</dbReference>
<protein>
    <submittedName>
        <fullName evidence="2">Transcriptional repressor, ROK family</fullName>
    </submittedName>
</protein>
<dbReference type="EMBL" id="JGZL01000013">
    <property type="protein sequence ID" value="KFI86745.1"/>
    <property type="molecule type" value="Genomic_DNA"/>
</dbReference>
<dbReference type="InterPro" id="IPR036388">
    <property type="entry name" value="WH-like_DNA-bd_sf"/>
</dbReference>